<evidence type="ECO:0000313" key="2">
    <source>
        <dbReference type="EMBL" id="KAL3799600.1"/>
    </source>
</evidence>
<protein>
    <recommendedName>
        <fullName evidence="4">SAM domain-containing protein</fullName>
    </recommendedName>
</protein>
<accession>A0ABD3QH02</accession>
<dbReference type="Pfam" id="PF02493">
    <property type="entry name" value="MORN"/>
    <property type="match status" value="11"/>
</dbReference>
<organism evidence="2 3">
    <name type="scientific">Cyclotella atomus</name>
    <dbReference type="NCBI Taxonomy" id="382360"/>
    <lineage>
        <taxon>Eukaryota</taxon>
        <taxon>Sar</taxon>
        <taxon>Stramenopiles</taxon>
        <taxon>Ochrophyta</taxon>
        <taxon>Bacillariophyta</taxon>
        <taxon>Coscinodiscophyceae</taxon>
        <taxon>Thalassiosirophycidae</taxon>
        <taxon>Stephanodiscales</taxon>
        <taxon>Stephanodiscaceae</taxon>
        <taxon>Cyclotella</taxon>
    </lineage>
</organism>
<dbReference type="Gene3D" id="2.20.110.10">
    <property type="entry name" value="Histone H3 K4-specific methyltransferase SET7/9 N-terminal domain"/>
    <property type="match status" value="6"/>
</dbReference>
<keyword evidence="1" id="KW-0677">Repeat</keyword>
<dbReference type="AlphaFoldDB" id="A0ABD3QH02"/>
<dbReference type="Proteomes" id="UP001530400">
    <property type="component" value="Unassembled WGS sequence"/>
</dbReference>
<evidence type="ECO:0000313" key="3">
    <source>
        <dbReference type="Proteomes" id="UP001530400"/>
    </source>
</evidence>
<reference evidence="2 3" key="1">
    <citation type="submission" date="2024-10" db="EMBL/GenBank/DDBJ databases">
        <title>Updated reference genomes for cyclostephanoid diatoms.</title>
        <authorList>
            <person name="Roberts W.R."/>
            <person name="Alverson A.J."/>
        </authorList>
    </citation>
    <scope>NUCLEOTIDE SEQUENCE [LARGE SCALE GENOMIC DNA]</scope>
    <source>
        <strain evidence="2 3">AJA010-31</strain>
    </source>
</reference>
<dbReference type="SMART" id="SM00698">
    <property type="entry name" value="MORN"/>
    <property type="match status" value="11"/>
</dbReference>
<dbReference type="EMBL" id="JALLPJ020000180">
    <property type="protein sequence ID" value="KAL3799600.1"/>
    <property type="molecule type" value="Genomic_DNA"/>
</dbReference>
<name>A0ABD3QH02_9STRA</name>
<gene>
    <name evidence="2" type="ORF">ACHAWO_008916</name>
</gene>
<keyword evidence="3" id="KW-1185">Reference proteome</keyword>
<evidence type="ECO:0000256" key="1">
    <source>
        <dbReference type="ARBA" id="ARBA00022737"/>
    </source>
</evidence>
<comment type="caution">
    <text evidence="2">The sequence shown here is derived from an EMBL/GenBank/DDBJ whole genome shotgun (WGS) entry which is preliminary data.</text>
</comment>
<proteinExistence type="predicted"/>
<dbReference type="PANTHER" id="PTHR23084:SF263">
    <property type="entry name" value="MORN REPEAT-CONTAINING PROTEIN 1"/>
    <property type="match status" value="1"/>
</dbReference>
<dbReference type="PANTHER" id="PTHR23084">
    <property type="entry name" value="PHOSPHATIDYLINOSITOL-4-PHOSPHATE 5-KINASE RELATED"/>
    <property type="match status" value="1"/>
</dbReference>
<evidence type="ECO:0008006" key="4">
    <source>
        <dbReference type="Google" id="ProtNLM"/>
    </source>
</evidence>
<dbReference type="InterPro" id="IPR003409">
    <property type="entry name" value="MORN"/>
</dbReference>
<sequence>MTRFTDFGDAGTYTGDLVAGKRHGKGKMVYDSGNTYEGEFKDGGINGKGVYSWSDGDSQECSWVASKRHGPSIFYAANGEVEYSSYINDEATGSGVTWTADRTKAYKLVNGKKGDEISLGMAENIAEEFGLEVPKKSDVKIQKRLPKSGLMTRMFASSYVDGNGNLRFKDYGSWGTYVGDIDDAGKREGKGKISYDQGGFYDGEFKNNKFEGNGTYVWDDGESYEGEWKDGERNGKAIFRSKDGTVQYQMFEAGKPSGEGVSWTADRKTAHKITSDDKKLEMLLEEAEKFAMEKFNLPVPEVSDIKVPPVQKSVGLFARLFGSGPVFDKEGNPMFKDNGDWGTWSGEVDSDTNRKGFGRMTYESGSVYEGCFMNNVYEDDTGKSKYTWSDGEYYLGQWKNGEREGKGVYYAKDGTVEYSMYEGGHAVGMGIKWSADRKSAFRLTDGKETIEISYGVAQKESKEKFDLPVPEVSAALTSPAQSDGKASQPGLFQRIFKGAPPLDEEGNPMFRDNSDWCSYVGDRDANGHRSGKGKCTYQSGAVYQGGFVNNKYEGEGTYTWDDGDKYEGQWKDGERNGKGTFYHSDGTVEIAIFEYGVTKGEGIHWSPDRKTAWKLVNGEKKMEMLPEEAEAFAKEKFDAPVPEVSMVDTSSATAAKPGLFARMWNKYDADGNLMYKDNGDWGSWKGQLDSSGKRTSKGTMAYDGGAKFEGEFVNDKYEGYGTYTWSDGDSYEGEWKNGERNGKGIFRSGDGTVEYSMYDNGNPQGEGIAWAPDRKSAWKLVNGDKTVNLLVGEAEKLSKDKFDLPVPPYYKAFREPASSSGGFFGFFTSKKQVTPQPSSQKSSTSTVESWLQSELPNLSASDLSTYSKQLIEDGFDSVDMLNHLEVGDLGFMKKAHQRVLVEKLKAKK</sequence>
<dbReference type="SUPFAM" id="SSF82185">
    <property type="entry name" value="Histone H3 K4-specific methyltransferase SET7/9 N-terminal domain"/>
    <property type="match status" value="5"/>
</dbReference>